<dbReference type="AlphaFoldDB" id="A0A4U9V0B2"/>
<reference evidence="1" key="1">
    <citation type="submission" date="2019-05" db="EMBL/GenBank/DDBJ databases">
        <authorList>
            <consortium name="Pathogen Informatics"/>
        </authorList>
    </citation>
    <scope>NUCLEOTIDE SEQUENCE [LARGE SCALE GENOMIC DNA]</scope>
    <source>
        <strain evidence="1">NCTC12965</strain>
    </source>
</reference>
<name>A0A4U9V0B2_SERFO</name>
<evidence type="ECO:0000313" key="1">
    <source>
        <dbReference type="EMBL" id="VTR38199.1"/>
    </source>
</evidence>
<accession>A0A4U9V0B2</accession>
<gene>
    <name evidence="1" type="ORF">NCTC12965_04190</name>
</gene>
<dbReference type="RefSeq" id="WP_255417737.1">
    <property type="nucleotide sequence ID" value="NZ_CAMISF010000001.1"/>
</dbReference>
<dbReference type="EMBL" id="CABEEZ010000096">
    <property type="protein sequence ID" value="VTR38199.1"/>
    <property type="molecule type" value="Genomic_DNA"/>
</dbReference>
<organism evidence="1">
    <name type="scientific">Serratia fonticola</name>
    <dbReference type="NCBI Taxonomy" id="47917"/>
    <lineage>
        <taxon>Bacteria</taxon>
        <taxon>Pseudomonadati</taxon>
        <taxon>Pseudomonadota</taxon>
        <taxon>Gammaproteobacteria</taxon>
        <taxon>Enterobacterales</taxon>
        <taxon>Yersiniaceae</taxon>
        <taxon>Serratia</taxon>
    </lineage>
</organism>
<sequence>MIYVQKSINSRQGKPSLTHRDPAMFCLGGENAYDLLLARG</sequence>
<proteinExistence type="predicted"/>
<protein>
    <submittedName>
        <fullName evidence="1">Uncharacterized protein</fullName>
    </submittedName>
</protein>
<dbReference type="GeneID" id="80368186"/>